<dbReference type="InterPro" id="IPR016772">
    <property type="entry name" value="UCP020408"/>
</dbReference>
<name>A0A0B8QWZ2_LACLL</name>
<accession>A0A0B8QWZ2</accession>
<feature type="compositionally biased region" description="Polar residues" evidence="2">
    <location>
        <begin position="120"/>
        <end position="136"/>
    </location>
</feature>
<organism evidence="3 4">
    <name type="scientific">Lactococcus lactis subsp. lactis</name>
    <name type="common">Streptococcus lactis</name>
    <dbReference type="NCBI Taxonomy" id="1360"/>
    <lineage>
        <taxon>Bacteria</taxon>
        <taxon>Bacillati</taxon>
        <taxon>Bacillota</taxon>
        <taxon>Bacilli</taxon>
        <taxon>Lactobacillales</taxon>
        <taxon>Streptococcaceae</taxon>
        <taxon>Lactococcus</taxon>
    </lineage>
</organism>
<dbReference type="Proteomes" id="UP000031847">
    <property type="component" value="Unassembled WGS sequence"/>
</dbReference>
<gene>
    <name evidence="3" type="ORF">JCM5805K_2706</name>
</gene>
<protein>
    <submittedName>
        <fullName evidence="3">Hemolysin-coregulated protein</fullName>
    </submittedName>
</protein>
<dbReference type="EMBL" id="BBSI01000040">
    <property type="protein sequence ID" value="GAM81582.1"/>
    <property type="molecule type" value="Genomic_DNA"/>
</dbReference>
<dbReference type="PATRIC" id="fig|1360.96.peg.116"/>
<dbReference type="AlphaFoldDB" id="A0A0B8QWZ2"/>
<evidence type="ECO:0000256" key="1">
    <source>
        <dbReference type="ARBA" id="ARBA00007189"/>
    </source>
</evidence>
<feature type="region of interest" description="Disordered" evidence="2">
    <location>
        <begin position="97"/>
        <end position="140"/>
    </location>
</feature>
<sequence length="168" mass="19428">MKTLLVLCEVKYWHDFREGLAKVGVSFLGFDKKKPNRFEIDQLVAKADFVVMRNRNVAHHSVQFAKEACKATDTPFWISSNFGLETIIKQLSQTFPDESFESTDQNKKSKRKIENRVIPKQNSLAESAQSKESQNYLKGKKKHLPLKSALKDFKITDDEPDFTKLFKK</sequence>
<comment type="similarity">
    <text evidence="1">Belongs to the UPF0751 family.</text>
</comment>
<evidence type="ECO:0000256" key="2">
    <source>
        <dbReference type="SAM" id="MobiDB-lite"/>
    </source>
</evidence>
<evidence type="ECO:0000313" key="3">
    <source>
        <dbReference type="EMBL" id="GAM81582.1"/>
    </source>
</evidence>
<comment type="caution">
    <text evidence="3">The sequence shown here is derived from an EMBL/GenBank/DDBJ whole genome shotgun (WGS) entry which is preliminary data.</text>
</comment>
<reference evidence="3 4" key="1">
    <citation type="submission" date="2015-01" db="EMBL/GenBank/DDBJ databases">
        <title>Lactococcus lactis subsp.lactis JCM 5805 whole genome shotgun sequence.</title>
        <authorList>
            <person name="Fujii T."/>
            <person name="Tomita Y."/>
            <person name="Ikushima S."/>
            <person name="Fujiwara D."/>
        </authorList>
    </citation>
    <scope>NUCLEOTIDE SEQUENCE [LARGE SCALE GENOMIC DNA]</scope>
    <source>
        <strain evidence="3 4">JCM 5805</strain>
    </source>
</reference>
<evidence type="ECO:0000313" key="4">
    <source>
        <dbReference type="Proteomes" id="UP000031847"/>
    </source>
</evidence>
<dbReference type="Pfam" id="PF10087">
    <property type="entry name" value="DUF2325"/>
    <property type="match status" value="1"/>
</dbReference>
<dbReference type="RefSeq" id="WP_025016574.1">
    <property type="nucleotide sequence ID" value="NZ_BAABQR010000003.1"/>
</dbReference>
<proteinExistence type="inferred from homology"/>
<feature type="compositionally biased region" description="Basic and acidic residues" evidence="2">
    <location>
        <begin position="104"/>
        <end position="117"/>
    </location>
</feature>